<accession>A0A9Q3BRC0</accession>
<keyword evidence="6" id="KW-0472">Membrane</keyword>
<evidence type="ECO:0008006" key="12">
    <source>
        <dbReference type="Google" id="ProtNLM"/>
    </source>
</evidence>
<evidence type="ECO:0000256" key="3">
    <source>
        <dbReference type="ARBA" id="ARBA00008628"/>
    </source>
</evidence>
<evidence type="ECO:0000256" key="5">
    <source>
        <dbReference type="ARBA" id="ARBA00023034"/>
    </source>
</evidence>
<dbReference type="PANTHER" id="PTHR12820:SF0">
    <property type="entry name" value="VACUOLAR PROTEIN SORTING-ASSOCIATED PROTEIN 53 HOMOLOG"/>
    <property type="match status" value="1"/>
</dbReference>
<proteinExistence type="inferred from homology"/>
<comment type="caution">
    <text evidence="10">The sequence shown here is derived from an EMBL/GenBank/DDBJ whole genome shotgun (WGS) entry which is preliminary data.</text>
</comment>
<keyword evidence="11" id="KW-1185">Reference proteome</keyword>
<keyword evidence="4" id="KW-0967">Endosome</keyword>
<dbReference type="Pfam" id="PF04100">
    <property type="entry name" value="Vps53_N"/>
    <property type="match status" value="1"/>
</dbReference>
<dbReference type="GO" id="GO:0042147">
    <property type="term" value="P:retrograde transport, endosome to Golgi"/>
    <property type="evidence" value="ECO:0007669"/>
    <property type="project" value="InterPro"/>
</dbReference>
<dbReference type="EMBL" id="AVOT02002294">
    <property type="protein sequence ID" value="MBW0469863.1"/>
    <property type="molecule type" value="Genomic_DNA"/>
</dbReference>
<feature type="region of interest" description="Disordered" evidence="7">
    <location>
        <begin position="791"/>
        <end position="812"/>
    </location>
</feature>
<keyword evidence="5" id="KW-0333">Golgi apparatus</keyword>
<organism evidence="10 11">
    <name type="scientific">Austropuccinia psidii MF-1</name>
    <dbReference type="NCBI Taxonomy" id="1389203"/>
    <lineage>
        <taxon>Eukaryota</taxon>
        <taxon>Fungi</taxon>
        <taxon>Dikarya</taxon>
        <taxon>Basidiomycota</taxon>
        <taxon>Pucciniomycotina</taxon>
        <taxon>Pucciniomycetes</taxon>
        <taxon>Pucciniales</taxon>
        <taxon>Sphaerophragmiaceae</taxon>
        <taxon>Austropuccinia</taxon>
    </lineage>
</organism>
<dbReference type="InterPro" id="IPR031745">
    <property type="entry name" value="Vps53_C"/>
</dbReference>
<dbReference type="OrthoDB" id="10261632at2759"/>
<evidence type="ECO:0000256" key="4">
    <source>
        <dbReference type="ARBA" id="ARBA00022753"/>
    </source>
</evidence>
<feature type="compositionally biased region" description="Polar residues" evidence="7">
    <location>
        <begin position="795"/>
        <end position="805"/>
    </location>
</feature>
<evidence type="ECO:0000256" key="1">
    <source>
        <dbReference type="ARBA" id="ARBA00004150"/>
    </source>
</evidence>
<dbReference type="InterPro" id="IPR007234">
    <property type="entry name" value="Vps53_N"/>
</dbReference>
<evidence type="ECO:0000259" key="9">
    <source>
        <dbReference type="Pfam" id="PF16854"/>
    </source>
</evidence>
<dbReference type="InterPro" id="IPR039766">
    <property type="entry name" value="Vps53"/>
</dbReference>
<reference evidence="10" key="1">
    <citation type="submission" date="2021-03" db="EMBL/GenBank/DDBJ databases">
        <title>Draft genome sequence of rust myrtle Austropuccinia psidii MF-1, a brazilian biotype.</title>
        <authorList>
            <person name="Quecine M.C."/>
            <person name="Pachon D.M.R."/>
            <person name="Bonatelli M.L."/>
            <person name="Correr F.H."/>
            <person name="Franceschini L.M."/>
            <person name="Leite T.F."/>
            <person name="Margarido G.R.A."/>
            <person name="Almeida C.A."/>
            <person name="Ferrarezi J.A."/>
            <person name="Labate C.A."/>
        </authorList>
    </citation>
    <scope>NUCLEOTIDE SEQUENCE</scope>
    <source>
        <strain evidence="10">MF-1</strain>
    </source>
</reference>
<evidence type="ECO:0000256" key="2">
    <source>
        <dbReference type="ARBA" id="ARBA00004481"/>
    </source>
</evidence>
<evidence type="ECO:0000259" key="8">
    <source>
        <dbReference type="Pfam" id="PF04100"/>
    </source>
</evidence>
<dbReference type="PANTHER" id="PTHR12820">
    <property type="entry name" value="VACUOLAR SORTING PROTEIN 53"/>
    <property type="match status" value="1"/>
</dbReference>
<dbReference type="InterPro" id="IPR038260">
    <property type="entry name" value="Vps53_C_sf"/>
</dbReference>
<comment type="similarity">
    <text evidence="3">Belongs to the VPS53 family.</text>
</comment>
<evidence type="ECO:0000313" key="11">
    <source>
        <dbReference type="Proteomes" id="UP000765509"/>
    </source>
</evidence>
<dbReference type="GO" id="GO:0005829">
    <property type="term" value="C:cytosol"/>
    <property type="evidence" value="ECO:0007669"/>
    <property type="project" value="GOC"/>
</dbReference>
<protein>
    <recommendedName>
        <fullName evidence="12">Vps53 N-terminal domain-containing protein</fullName>
    </recommendedName>
</protein>
<dbReference type="Pfam" id="PF16854">
    <property type="entry name" value="VPS53_C"/>
    <property type="match status" value="1"/>
</dbReference>
<gene>
    <name evidence="10" type="ORF">O181_009578</name>
</gene>
<comment type="subcellular location">
    <subcellularLocation>
        <location evidence="2">Endosome membrane</location>
        <topology evidence="2">Peripheral membrane protein</topology>
    </subcellularLocation>
    <subcellularLocation>
        <location evidence="1">Golgi apparatus</location>
        <location evidence="1">trans-Golgi network membrane</location>
        <topology evidence="1">Peripheral membrane protein</topology>
    </subcellularLocation>
</comment>
<dbReference type="Proteomes" id="UP000765509">
    <property type="component" value="Unassembled WGS sequence"/>
</dbReference>
<evidence type="ECO:0000256" key="7">
    <source>
        <dbReference type="SAM" id="MobiDB-lite"/>
    </source>
</evidence>
<dbReference type="GO" id="GO:0010008">
    <property type="term" value="C:endosome membrane"/>
    <property type="evidence" value="ECO:0007669"/>
    <property type="project" value="UniProtKB-SubCell"/>
</dbReference>
<evidence type="ECO:0000256" key="6">
    <source>
        <dbReference type="ARBA" id="ARBA00023136"/>
    </source>
</evidence>
<sequence length="839" mass="93033">MVEEPSLNPLDSEEFDTEDAINELCPDESSLANLPLLKILLRQRILECNQQIALMKSQLESRPGGGDGKGVADLRLEGIQEGIGALLTTFSTIRSSSAEARSVVESITKEIRTLDLAKANIESAVVGLKRFGMLVSAFDQLTRVAKSRKYQETASSLQTVQQLSAHLKPLSVSVPRVAVLFKALQETQGLLRRTIMEEFSQAFETKTASESKAQLGDACLVMETLGDDARVSLVEWYSNFQLREYRRIFSGPSSEAGQLDNISRRYAWFRRILKSYEEDPSGGGRIFPESWQVGASLCGQFGEVTREDLKSVLARCRSKLQVDMLLKALQTTTAFELEMSQKFGMPYEDIAARSKSTQVGSATSIRTAFESYLNIFVDAQDNALSEMFNNFRSKLPKPATFSDVALDDRPAAIIPSSMELFYFYRSTLDQCASLSNKAPFLDLCQVYKKWLKVYSEEILTTSLSATMNYMTTIGGVSTERPSGEFAPSSTDGSRLIRTSVLLCACAVLNTADYCAETSQQLQNKLQEKIHPELKVKVTLENEQDLFRSNISSAISSLLKELETSCDSAFMSMLRAPWKDSEFVSAESAYIHNVISMVTIITDLVKKHAEQKKYVRSFCDKAVGFLANRFSSSIVRCRPIPPIGAEQMILDLQVLKNHLLVLPQIDPDTSAPSSYTRYVTKSIGKLDTLLKVIMTPDDPAEDFVKHYLLLIPCQSFSDFQKILDLKGVRRQDQNTLHDIFLALTSTQPDLADSSFLSSIDMNPDAPSIANPVSLLQLTGLSRDPTFVGLAEAGRNTAGNHPASNSIDHPDGGGSRAFNDFKRFGQKLGMGLRFTRETKAE</sequence>
<dbReference type="Gene3D" id="1.10.357.110">
    <property type="entry name" value="Vacuolar protein sorting-associated protein 53, C-terminus"/>
    <property type="match status" value="1"/>
</dbReference>
<feature type="domain" description="Vps53 C-terminal" evidence="9">
    <location>
        <begin position="645"/>
        <end position="727"/>
    </location>
</feature>
<dbReference type="AlphaFoldDB" id="A0A9Q3BRC0"/>
<name>A0A9Q3BRC0_9BASI</name>
<feature type="domain" description="Vps53 N-terminal" evidence="8">
    <location>
        <begin position="14"/>
        <end position="393"/>
    </location>
</feature>
<dbReference type="GO" id="GO:0000938">
    <property type="term" value="C:GARP complex"/>
    <property type="evidence" value="ECO:0007669"/>
    <property type="project" value="InterPro"/>
</dbReference>
<evidence type="ECO:0000313" key="10">
    <source>
        <dbReference type="EMBL" id="MBW0469863.1"/>
    </source>
</evidence>